<dbReference type="RefSeq" id="WP_237482317.1">
    <property type="nucleotide sequence ID" value="NZ_BAAAOQ010000029.1"/>
</dbReference>
<evidence type="ECO:0000256" key="1">
    <source>
        <dbReference type="SAM" id="SignalP"/>
    </source>
</evidence>
<dbReference type="Gene3D" id="2.120.10.30">
    <property type="entry name" value="TolB, C-terminal domain"/>
    <property type="match status" value="1"/>
</dbReference>
<protein>
    <recommendedName>
        <fullName evidence="4">Sugar lactone lactonase YvrE</fullName>
    </recommendedName>
</protein>
<dbReference type="PANTHER" id="PTHR42060">
    <property type="entry name" value="NHL REPEAT-CONTAINING PROTEIN-RELATED"/>
    <property type="match status" value="1"/>
</dbReference>
<reference evidence="2 3" key="1">
    <citation type="journal article" date="2019" name="Int. J. Syst. Evol. Microbiol.">
        <title>The Global Catalogue of Microorganisms (GCM) 10K type strain sequencing project: providing services to taxonomists for standard genome sequencing and annotation.</title>
        <authorList>
            <consortium name="The Broad Institute Genomics Platform"/>
            <consortium name="The Broad Institute Genome Sequencing Center for Infectious Disease"/>
            <person name="Wu L."/>
            <person name="Ma J."/>
        </authorList>
    </citation>
    <scope>NUCLEOTIDE SEQUENCE [LARGE SCALE GENOMIC DNA]</scope>
    <source>
        <strain evidence="2 3">JCM 14924</strain>
    </source>
</reference>
<feature type="signal peptide" evidence="1">
    <location>
        <begin position="1"/>
        <end position="22"/>
    </location>
</feature>
<gene>
    <name evidence="2" type="ORF">GCM10009787_68000</name>
</gene>
<keyword evidence="1" id="KW-0732">Signal</keyword>
<sequence length="329" mass="33840">MPRLPRLTGAATAALALGAVTATPAMPAAGKDPLVTDARVVAHLDLAAGQTPENIALDRDGSADLTFAYARQIAHVTPEGHTLVRATLPAVAHPATPLVRRAVVTGIARAHDGTLYVNYATGTSRTGIWRLSPDGGAPEQIAALPADGLPNGLALDEGRGVLYAADSVRGTVWRVPQAGGPATAWATGPALAPLPAPPARGFGANGIKVRRDAVWVSNTDRGTLLRIPVGPDGSAGPVETRADALAGIDDFTFPGHGRSVLAALNTGNKVVLVRTDGTVTPVLTAQDGLSNPTSVAVRARTVYVPSAAFTTRRDPNLLLARLRHFLGRG</sequence>
<evidence type="ECO:0008006" key="4">
    <source>
        <dbReference type="Google" id="ProtNLM"/>
    </source>
</evidence>
<dbReference type="InterPro" id="IPR011042">
    <property type="entry name" value="6-blade_b-propeller_TolB-like"/>
</dbReference>
<evidence type="ECO:0000313" key="2">
    <source>
        <dbReference type="EMBL" id="GAA2203714.1"/>
    </source>
</evidence>
<dbReference type="InterPro" id="IPR052998">
    <property type="entry name" value="Hetero-Diels-Alderase-like"/>
</dbReference>
<feature type="chain" id="PRO_5047435891" description="Sugar lactone lactonase YvrE" evidence="1">
    <location>
        <begin position="23"/>
        <end position="329"/>
    </location>
</feature>
<comment type="caution">
    <text evidence="2">The sequence shown here is derived from an EMBL/GenBank/DDBJ whole genome shotgun (WGS) entry which is preliminary data.</text>
</comment>
<evidence type="ECO:0000313" key="3">
    <source>
        <dbReference type="Proteomes" id="UP001501391"/>
    </source>
</evidence>
<dbReference type="SUPFAM" id="SSF63829">
    <property type="entry name" value="Calcium-dependent phosphotriesterase"/>
    <property type="match status" value="1"/>
</dbReference>
<dbReference type="Proteomes" id="UP001501391">
    <property type="component" value="Unassembled WGS sequence"/>
</dbReference>
<organism evidence="2 3">
    <name type="scientific">Streptomyces bangladeshensis</name>
    <dbReference type="NCBI Taxonomy" id="295352"/>
    <lineage>
        <taxon>Bacteria</taxon>
        <taxon>Bacillati</taxon>
        <taxon>Actinomycetota</taxon>
        <taxon>Actinomycetes</taxon>
        <taxon>Kitasatosporales</taxon>
        <taxon>Streptomycetaceae</taxon>
        <taxon>Streptomyces</taxon>
    </lineage>
</organism>
<proteinExistence type="predicted"/>
<dbReference type="EMBL" id="BAAAOQ010000029">
    <property type="protein sequence ID" value="GAA2203714.1"/>
    <property type="molecule type" value="Genomic_DNA"/>
</dbReference>
<keyword evidence="3" id="KW-1185">Reference proteome</keyword>
<accession>A0ABN3C3S5</accession>
<name>A0ABN3C3S5_9ACTN</name>
<dbReference type="PANTHER" id="PTHR42060:SF1">
    <property type="entry name" value="NHL REPEAT-CONTAINING PROTEIN"/>
    <property type="match status" value="1"/>
</dbReference>